<evidence type="ECO:0000256" key="1">
    <source>
        <dbReference type="SAM" id="MobiDB-lite"/>
    </source>
</evidence>
<gene>
    <name evidence="2" type="ORF">HPBE_LOCUS18259</name>
</gene>
<reference evidence="2 3" key="1">
    <citation type="submission" date="2018-11" db="EMBL/GenBank/DDBJ databases">
        <authorList>
            <consortium name="Pathogen Informatics"/>
        </authorList>
    </citation>
    <scope>NUCLEOTIDE SEQUENCE [LARGE SCALE GENOMIC DNA]</scope>
</reference>
<feature type="compositionally biased region" description="Basic and acidic residues" evidence="1">
    <location>
        <begin position="217"/>
        <end position="231"/>
    </location>
</feature>
<dbReference type="WBParaSite" id="HPBE_0001826001-mRNA-1">
    <property type="protein sequence ID" value="HPBE_0001826001-mRNA-1"/>
    <property type="gene ID" value="HPBE_0001826001"/>
</dbReference>
<feature type="compositionally biased region" description="Polar residues" evidence="1">
    <location>
        <begin position="340"/>
        <end position="353"/>
    </location>
</feature>
<dbReference type="AlphaFoldDB" id="A0A183G8P2"/>
<evidence type="ECO:0000313" key="2">
    <source>
        <dbReference type="EMBL" id="VDP10987.1"/>
    </source>
</evidence>
<dbReference type="Proteomes" id="UP000050761">
    <property type="component" value="Unassembled WGS sequence"/>
</dbReference>
<keyword evidence="3" id="KW-1185">Reference proteome</keyword>
<feature type="compositionally biased region" description="Basic and acidic residues" evidence="1">
    <location>
        <begin position="186"/>
        <end position="200"/>
    </location>
</feature>
<dbReference type="EMBL" id="UZAH01030568">
    <property type="protein sequence ID" value="VDP10987.1"/>
    <property type="molecule type" value="Genomic_DNA"/>
</dbReference>
<feature type="region of interest" description="Disordered" evidence="1">
    <location>
        <begin position="175"/>
        <end position="261"/>
    </location>
</feature>
<accession>A0A183G8P2</accession>
<sequence length="396" mass="45788">MGATGGAVVRGAASTLEEATETIAETATHPVNYIVSSIQEWVYKPKRKTTSTTAQQYQRFKLNEVYYKPKNIKKMAIIDGLLLATKNRRFANYTALSGRETIYKPEKKVISVYWRYPLEGWIRGYNTSKTTNPSNRKHKCDRTARGRRACFKVIRRRTTRTSKVFEKTTHVIKKDGKGAATTENRTYTKADRKRVSERTTRRPKPSTKKATPTVKRQMYERTARGHKDNKQWKHMPKRTTRTPKASKVTPAVKKHEGKRVAREHRTYVKKAWKHIEGTTRIPKASKTTLTVRKHEGERAARRRRLHAKKVWKHTEETTRAPTTTKKLSGNIKVNERQDYTECTSKRPGNTPNKRQNDPNPPRRPFRLSRSRVVDEREEAIDHTSGLLGNAQEEVIS</sequence>
<evidence type="ECO:0000313" key="4">
    <source>
        <dbReference type="WBParaSite" id="HPBE_0001826001-mRNA-1"/>
    </source>
</evidence>
<reference evidence="4" key="2">
    <citation type="submission" date="2019-09" db="UniProtKB">
        <authorList>
            <consortium name="WormBaseParasite"/>
        </authorList>
    </citation>
    <scope>IDENTIFICATION</scope>
</reference>
<feature type="compositionally biased region" description="Basic residues" evidence="1">
    <location>
        <begin position="232"/>
        <end position="241"/>
    </location>
</feature>
<organism evidence="3 4">
    <name type="scientific">Heligmosomoides polygyrus</name>
    <name type="common">Parasitic roundworm</name>
    <dbReference type="NCBI Taxonomy" id="6339"/>
    <lineage>
        <taxon>Eukaryota</taxon>
        <taxon>Metazoa</taxon>
        <taxon>Ecdysozoa</taxon>
        <taxon>Nematoda</taxon>
        <taxon>Chromadorea</taxon>
        <taxon>Rhabditida</taxon>
        <taxon>Rhabditina</taxon>
        <taxon>Rhabditomorpha</taxon>
        <taxon>Strongyloidea</taxon>
        <taxon>Heligmosomidae</taxon>
        <taxon>Heligmosomoides</taxon>
    </lineage>
</organism>
<proteinExistence type="predicted"/>
<evidence type="ECO:0000313" key="3">
    <source>
        <dbReference type="Proteomes" id="UP000050761"/>
    </source>
</evidence>
<name>A0A183G8P2_HELPZ</name>
<accession>A0A3P8AA53</accession>
<protein>
    <submittedName>
        <fullName evidence="4">Serine/arginine repetitive matrix protein 2-like</fullName>
    </submittedName>
</protein>
<feature type="region of interest" description="Disordered" evidence="1">
    <location>
        <begin position="311"/>
        <end position="396"/>
    </location>
</feature>